<feature type="domain" description="Enoyl reductase (ER)" evidence="11">
    <location>
        <begin position="12"/>
        <end position="283"/>
    </location>
</feature>
<comment type="catalytic activity">
    <reaction evidence="8">
        <text>a secondary alcohol + NAD(+) = a ketone + NADH + H(+)</text>
        <dbReference type="Rhea" id="RHEA:10740"/>
        <dbReference type="ChEBI" id="CHEBI:15378"/>
        <dbReference type="ChEBI" id="CHEBI:17087"/>
        <dbReference type="ChEBI" id="CHEBI:35681"/>
        <dbReference type="ChEBI" id="CHEBI:57540"/>
        <dbReference type="ChEBI" id="CHEBI:57945"/>
        <dbReference type="EC" id="1.1.1.1"/>
    </reaction>
</comment>
<dbReference type="GO" id="GO:0005829">
    <property type="term" value="C:cytosol"/>
    <property type="evidence" value="ECO:0007669"/>
    <property type="project" value="TreeGrafter"/>
</dbReference>
<comment type="similarity">
    <text evidence="2 10">Belongs to the zinc-containing alcohol dehydrogenase family.</text>
</comment>
<dbReference type="InterPro" id="IPR002328">
    <property type="entry name" value="ADH_Zn_CS"/>
</dbReference>
<keyword evidence="5 10" id="KW-0862">Zinc</keyword>
<dbReference type="Gene3D" id="3.90.180.10">
    <property type="entry name" value="Medium-chain alcohol dehydrogenases, catalytic domain"/>
    <property type="match status" value="1"/>
</dbReference>
<protein>
    <recommendedName>
        <fullName evidence="3">alcohol dehydrogenase</fullName>
        <ecNumber evidence="3">1.1.1.1</ecNumber>
    </recommendedName>
</protein>
<gene>
    <name evidence="12" type="ORF">GIY30_08740</name>
</gene>
<evidence type="ECO:0000256" key="9">
    <source>
        <dbReference type="ARBA" id="ARBA00049243"/>
    </source>
</evidence>
<dbReference type="InterPro" id="IPR013149">
    <property type="entry name" value="ADH-like_C"/>
</dbReference>
<organism evidence="12 13">
    <name type="scientific">Gordonia mangrovi</name>
    <dbReference type="NCBI Taxonomy" id="2665643"/>
    <lineage>
        <taxon>Bacteria</taxon>
        <taxon>Bacillati</taxon>
        <taxon>Actinomycetota</taxon>
        <taxon>Actinomycetes</taxon>
        <taxon>Mycobacteriales</taxon>
        <taxon>Gordoniaceae</taxon>
        <taxon>Gordonia</taxon>
    </lineage>
</organism>
<comment type="catalytic activity">
    <reaction evidence="9">
        <text>a primary alcohol + NAD(+) = an aldehyde + NADH + H(+)</text>
        <dbReference type="Rhea" id="RHEA:10736"/>
        <dbReference type="ChEBI" id="CHEBI:15378"/>
        <dbReference type="ChEBI" id="CHEBI:15734"/>
        <dbReference type="ChEBI" id="CHEBI:17478"/>
        <dbReference type="ChEBI" id="CHEBI:57540"/>
        <dbReference type="ChEBI" id="CHEBI:57945"/>
        <dbReference type="EC" id="1.1.1.1"/>
    </reaction>
</comment>
<dbReference type="GO" id="GO:0004022">
    <property type="term" value="F:alcohol dehydrogenase (NAD+) activity"/>
    <property type="evidence" value="ECO:0007669"/>
    <property type="project" value="UniProtKB-EC"/>
</dbReference>
<evidence type="ECO:0000256" key="7">
    <source>
        <dbReference type="ARBA" id="ARBA00023027"/>
    </source>
</evidence>
<dbReference type="NCBIfam" id="TIGR03989">
    <property type="entry name" value="Rxyl_3153"/>
    <property type="match status" value="1"/>
</dbReference>
<proteinExistence type="inferred from homology"/>
<dbReference type="InterPro" id="IPR011032">
    <property type="entry name" value="GroES-like_sf"/>
</dbReference>
<dbReference type="SMART" id="SM00829">
    <property type="entry name" value="PKS_ER"/>
    <property type="match status" value="1"/>
</dbReference>
<dbReference type="InterPro" id="IPR023921">
    <property type="entry name" value="ADH_Zn_actinomycetes"/>
</dbReference>
<evidence type="ECO:0000313" key="12">
    <source>
        <dbReference type="EMBL" id="MXP21436.1"/>
    </source>
</evidence>
<dbReference type="PROSITE" id="PS00059">
    <property type="entry name" value="ADH_ZINC"/>
    <property type="match status" value="1"/>
</dbReference>
<evidence type="ECO:0000256" key="6">
    <source>
        <dbReference type="ARBA" id="ARBA00023002"/>
    </source>
</evidence>
<accession>A0A6L7GNJ2</accession>
<keyword evidence="6 12" id="KW-0560">Oxidoreductase</keyword>
<keyword evidence="13" id="KW-1185">Reference proteome</keyword>
<dbReference type="EMBL" id="WMBR01000002">
    <property type="protein sequence ID" value="MXP21436.1"/>
    <property type="molecule type" value="Genomic_DNA"/>
</dbReference>
<dbReference type="PANTHER" id="PTHR43880:SF12">
    <property type="entry name" value="ALCOHOL DEHYDROGENASE CLASS-3"/>
    <property type="match status" value="1"/>
</dbReference>
<evidence type="ECO:0000256" key="3">
    <source>
        <dbReference type="ARBA" id="ARBA00013190"/>
    </source>
</evidence>
<name>A0A6L7GNJ2_9ACTN</name>
<dbReference type="GO" id="GO:0046294">
    <property type="term" value="P:formaldehyde catabolic process"/>
    <property type="evidence" value="ECO:0007669"/>
    <property type="project" value="TreeGrafter"/>
</dbReference>
<dbReference type="Pfam" id="PF00107">
    <property type="entry name" value="ADH_zinc_N"/>
    <property type="match status" value="1"/>
</dbReference>
<reference evidence="12 13" key="1">
    <citation type="submission" date="2019-11" db="EMBL/GenBank/DDBJ databases">
        <title>Gordonia sp. nov., a novel actinobacterium isolated from mangrove soil in Hainan.</title>
        <authorList>
            <person name="Huang X."/>
            <person name="Xie Y."/>
            <person name="Chu X."/>
            <person name="Xiao K."/>
        </authorList>
    </citation>
    <scope>NUCLEOTIDE SEQUENCE [LARGE SCALE GENOMIC DNA]</scope>
    <source>
        <strain evidence="12 13">HNM0687</strain>
    </source>
</reference>
<keyword evidence="4 10" id="KW-0479">Metal-binding</keyword>
<evidence type="ECO:0000313" key="13">
    <source>
        <dbReference type="Proteomes" id="UP000475545"/>
    </source>
</evidence>
<dbReference type="AlphaFoldDB" id="A0A6L7GNJ2"/>
<dbReference type="EC" id="1.1.1.1" evidence="3"/>
<dbReference type="Proteomes" id="UP000475545">
    <property type="component" value="Unassembled WGS sequence"/>
</dbReference>
<comment type="caution">
    <text evidence="12">The sequence shown here is derived from an EMBL/GenBank/DDBJ whole genome shotgun (WGS) entry which is preliminary data.</text>
</comment>
<keyword evidence="7" id="KW-0520">NAD</keyword>
<evidence type="ECO:0000256" key="2">
    <source>
        <dbReference type="ARBA" id="ARBA00008072"/>
    </source>
</evidence>
<sequence>MKTKSAVVYEVGQPVEVVELDLKGPAEGEVLIRWVASGICHTDVHPGQGDLEVRTPMVLGHEGAGVVEEVGPAVTRVRPGDHVVCTSLPSCGTCHYCATGQQAICDMGETILQGFLPGDRYVFTGPRGDYGAMCMLGTFSQYSTVHHTSVIKIDPSIPLETAALMGCGVPTGWGSAVNAADVVPGETVIVYGIGGIGVNAVQGARFAGAKHIIAVDPLENKMKAALDFGATHAVSTHEEAHQIARDLTNGVGADKAIVTIGIVEESDVSDAFTAIAKGGTVVVTGLNQFAKLNVHVSGTELALFKKTIRGTLWGDCNPTTDINRLLGLYQNHDLKLDELVTTTYRLDDVNNGIEDMLNGTNLRGLIVHE</sequence>
<evidence type="ECO:0000256" key="5">
    <source>
        <dbReference type="ARBA" id="ARBA00022833"/>
    </source>
</evidence>
<evidence type="ECO:0000256" key="10">
    <source>
        <dbReference type="RuleBase" id="RU361277"/>
    </source>
</evidence>
<dbReference type="SUPFAM" id="SSF50129">
    <property type="entry name" value="GroES-like"/>
    <property type="match status" value="2"/>
</dbReference>
<dbReference type="InterPro" id="IPR020843">
    <property type="entry name" value="ER"/>
</dbReference>
<dbReference type="Gene3D" id="3.40.50.720">
    <property type="entry name" value="NAD(P)-binding Rossmann-like Domain"/>
    <property type="match status" value="1"/>
</dbReference>
<dbReference type="InterPro" id="IPR036291">
    <property type="entry name" value="NAD(P)-bd_dom_sf"/>
</dbReference>
<evidence type="ECO:0000256" key="4">
    <source>
        <dbReference type="ARBA" id="ARBA00022723"/>
    </source>
</evidence>
<dbReference type="GO" id="GO:0008270">
    <property type="term" value="F:zinc ion binding"/>
    <property type="evidence" value="ECO:0007669"/>
    <property type="project" value="InterPro"/>
</dbReference>
<dbReference type="RefSeq" id="WP_160901628.1">
    <property type="nucleotide sequence ID" value="NZ_CP102850.1"/>
</dbReference>
<comment type="cofactor">
    <cofactor evidence="1 10">
        <name>Zn(2+)</name>
        <dbReference type="ChEBI" id="CHEBI:29105"/>
    </cofactor>
</comment>
<dbReference type="Pfam" id="PF08240">
    <property type="entry name" value="ADH_N"/>
    <property type="match status" value="1"/>
</dbReference>
<evidence type="ECO:0000256" key="1">
    <source>
        <dbReference type="ARBA" id="ARBA00001947"/>
    </source>
</evidence>
<dbReference type="GO" id="GO:0051903">
    <property type="term" value="F:S-(hydroxymethyl)glutathione dehydrogenase [NAD(P)+] activity"/>
    <property type="evidence" value="ECO:0007669"/>
    <property type="project" value="TreeGrafter"/>
</dbReference>
<dbReference type="SUPFAM" id="SSF51735">
    <property type="entry name" value="NAD(P)-binding Rossmann-fold domains"/>
    <property type="match status" value="1"/>
</dbReference>
<dbReference type="InterPro" id="IPR013154">
    <property type="entry name" value="ADH-like_N"/>
</dbReference>
<dbReference type="PANTHER" id="PTHR43880">
    <property type="entry name" value="ALCOHOL DEHYDROGENASE"/>
    <property type="match status" value="1"/>
</dbReference>
<evidence type="ECO:0000259" key="11">
    <source>
        <dbReference type="SMART" id="SM00829"/>
    </source>
</evidence>
<dbReference type="CDD" id="cd08279">
    <property type="entry name" value="Zn_ADH_class_III"/>
    <property type="match status" value="1"/>
</dbReference>
<evidence type="ECO:0000256" key="8">
    <source>
        <dbReference type="ARBA" id="ARBA00049164"/>
    </source>
</evidence>